<comment type="caution">
    <text evidence="1">The sequence shown here is derived from an EMBL/GenBank/DDBJ whole genome shotgun (WGS) entry which is preliminary data.</text>
</comment>
<evidence type="ECO:0000313" key="2">
    <source>
        <dbReference type="Proteomes" id="UP000823775"/>
    </source>
</evidence>
<keyword evidence="2" id="KW-1185">Reference proteome</keyword>
<name>A0ABS8V2X1_DATST</name>
<sequence length="124" mass="13689">MRHTFSQSTPTSSSCRAGRAECLHAIDLCAGSQHLWFASAMQEEVLEDCLGLVDAPSFRKFAPTKCRCHAGRAEGLLEMDLRTASRYLQPESATQEEVTEDYLGLVDAPSCHKSALAKCRCQHK</sequence>
<organism evidence="1 2">
    <name type="scientific">Datura stramonium</name>
    <name type="common">Jimsonweed</name>
    <name type="synonym">Common thornapple</name>
    <dbReference type="NCBI Taxonomy" id="4076"/>
    <lineage>
        <taxon>Eukaryota</taxon>
        <taxon>Viridiplantae</taxon>
        <taxon>Streptophyta</taxon>
        <taxon>Embryophyta</taxon>
        <taxon>Tracheophyta</taxon>
        <taxon>Spermatophyta</taxon>
        <taxon>Magnoliopsida</taxon>
        <taxon>eudicotyledons</taxon>
        <taxon>Gunneridae</taxon>
        <taxon>Pentapetalae</taxon>
        <taxon>asterids</taxon>
        <taxon>lamiids</taxon>
        <taxon>Solanales</taxon>
        <taxon>Solanaceae</taxon>
        <taxon>Solanoideae</taxon>
        <taxon>Datureae</taxon>
        <taxon>Datura</taxon>
    </lineage>
</organism>
<proteinExistence type="predicted"/>
<dbReference type="Proteomes" id="UP000823775">
    <property type="component" value="Unassembled WGS sequence"/>
</dbReference>
<protein>
    <submittedName>
        <fullName evidence="1">Uncharacterized protein</fullName>
    </submittedName>
</protein>
<dbReference type="PROSITE" id="PS51257">
    <property type="entry name" value="PROKAR_LIPOPROTEIN"/>
    <property type="match status" value="1"/>
</dbReference>
<evidence type="ECO:0000313" key="1">
    <source>
        <dbReference type="EMBL" id="MCD9640696.1"/>
    </source>
</evidence>
<dbReference type="EMBL" id="JACEIK010003179">
    <property type="protein sequence ID" value="MCD9640696.1"/>
    <property type="molecule type" value="Genomic_DNA"/>
</dbReference>
<reference evidence="1 2" key="1">
    <citation type="journal article" date="2021" name="BMC Genomics">
        <title>Datura genome reveals duplications of psychoactive alkaloid biosynthetic genes and high mutation rate following tissue culture.</title>
        <authorList>
            <person name="Rajewski A."/>
            <person name="Carter-House D."/>
            <person name="Stajich J."/>
            <person name="Litt A."/>
        </authorList>
    </citation>
    <scope>NUCLEOTIDE SEQUENCE [LARGE SCALE GENOMIC DNA]</scope>
    <source>
        <strain evidence="1">AR-01</strain>
    </source>
</reference>
<gene>
    <name evidence="1" type="ORF">HAX54_026149</name>
</gene>
<accession>A0ABS8V2X1</accession>